<name>A0AAW6B0M4_CLOSY</name>
<gene>
    <name evidence="1" type="ORF">PM006_20840</name>
</gene>
<accession>A0AAW6B0M4</accession>
<proteinExistence type="predicted"/>
<dbReference type="RefSeq" id="WP_272124130.1">
    <property type="nucleotide sequence ID" value="NZ_JAQLGH010000082.1"/>
</dbReference>
<sequence>MRNDECTLITRKATGESIADKETRVFCEKKSVVRSEYYAAYAVGLRPRLTLSIYQPDYELSFVVNDDGTIEEPSQVIYNERKYNIYRTYETQENDEVELTIG</sequence>
<comment type="caution">
    <text evidence="1">The sequence shown here is derived from an EMBL/GenBank/DDBJ whole genome shotgun (WGS) entry which is preliminary data.</text>
</comment>
<organism evidence="1 2">
    <name type="scientific">Clostridium symbiosum</name>
    <name type="common">Bacteroides symbiosus</name>
    <dbReference type="NCBI Taxonomy" id="1512"/>
    <lineage>
        <taxon>Bacteria</taxon>
        <taxon>Bacillati</taxon>
        <taxon>Bacillota</taxon>
        <taxon>Clostridia</taxon>
        <taxon>Lachnospirales</taxon>
        <taxon>Lachnospiraceae</taxon>
        <taxon>Otoolea</taxon>
    </lineage>
</organism>
<dbReference type="Proteomes" id="UP001300871">
    <property type="component" value="Unassembled WGS sequence"/>
</dbReference>
<dbReference type="AlphaFoldDB" id="A0AAW6B0M4"/>
<evidence type="ECO:0000313" key="1">
    <source>
        <dbReference type="EMBL" id="MDB2002654.1"/>
    </source>
</evidence>
<reference evidence="1" key="1">
    <citation type="submission" date="2023-01" db="EMBL/GenBank/DDBJ databases">
        <title>Human gut microbiome strain richness.</title>
        <authorList>
            <person name="Chen-Liaw A."/>
        </authorList>
    </citation>
    <scope>NUCLEOTIDE SEQUENCE</scope>
    <source>
        <strain evidence="1">B1_m1001713B170214d0_201011</strain>
    </source>
</reference>
<protein>
    <submittedName>
        <fullName evidence="1">Uncharacterized protein</fullName>
    </submittedName>
</protein>
<dbReference type="EMBL" id="JAQLGM010000084">
    <property type="protein sequence ID" value="MDB2002654.1"/>
    <property type="molecule type" value="Genomic_DNA"/>
</dbReference>
<evidence type="ECO:0000313" key="2">
    <source>
        <dbReference type="Proteomes" id="UP001300871"/>
    </source>
</evidence>